<dbReference type="Proteomes" id="UP000235371">
    <property type="component" value="Unassembled WGS sequence"/>
</dbReference>
<dbReference type="PANTHER" id="PTHR24180">
    <property type="entry name" value="CYCLIN-DEPENDENT KINASE INHIBITOR 2C-RELATED"/>
    <property type="match status" value="1"/>
</dbReference>
<gene>
    <name evidence="5" type="ORF">K444DRAFT_408799</name>
</gene>
<dbReference type="InParanoid" id="A0A2J6T9S7"/>
<feature type="region of interest" description="Disordered" evidence="4">
    <location>
        <begin position="280"/>
        <end position="362"/>
    </location>
</feature>
<dbReference type="InterPro" id="IPR002110">
    <property type="entry name" value="Ankyrin_rpt"/>
</dbReference>
<feature type="repeat" description="ANK" evidence="3">
    <location>
        <begin position="758"/>
        <end position="790"/>
    </location>
</feature>
<keyword evidence="1" id="KW-0677">Repeat</keyword>
<reference evidence="5 6" key="1">
    <citation type="submission" date="2016-04" db="EMBL/GenBank/DDBJ databases">
        <title>A degradative enzymes factory behind the ericoid mycorrhizal symbiosis.</title>
        <authorList>
            <consortium name="DOE Joint Genome Institute"/>
            <person name="Martino E."/>
            <person name="Morin E."/>
            <person name="Grelet G."/>
            <person name="Kuo A."/>
            <person name="Kohler A."/>
            <person name="Daghino S."/>
            <person name="Barry K."/>
            <person name="Choi C."/>
            <person name="Cichocki N."/>
            <person name="Clum A."/>
            <person name="Copeland A."/>
            <person name="Hainaut M."/>
            <person name="Haridas S."/>
            <person name="Labutti K."/>
            <person name="Lindquist E."/>
            <person name="Lipzen A."/>
            <person name="Khouja H.-R."/>
            <person name="Murat C."/>
            <person name="Ohm R."/>
            <person name="Olson A."/>
            <person name="Spatafora J."/>
            <person name="Veneault-Fourrey C."/>
            <person name="Henrissat B."/>
            <person name="Grigoriev I."/>
            <person name="Martin F."/>
            <person name="Perotto S."/>
        </authorList>
    </citation>
    <scope>NUCLEOTIDE SEQUENCE [LARGE SCALE GENOMIC DNA]</scope>
    <source>
        <strain evidence="5 6">E</strain>
    </source>
</reference>
<accession>A0A2J6T9S7</accession>
<dbReference type="InterPro" id="IPR051637">
    <property type="entry name" value="Ank_repeat_dom-contain_49"/>
</dbReference>
<organism evidence="5 6">
    <name type="scientific">Hyaloscypha bicolor E</name>
    <dbReference type="NCBI Taxonomy" id="1095630"/>
    <lineage>
        <taxon>Eukaryota</taxon>
        <taxon>Fungi</taxon>
        <taxon>Dikarya</taxon>
        <taxon>Ascomycota</taxon>
        <taxon>Pezizomycotina</taxon>
        <taxon>Leotiomycetes</taxon>
        <taxon>Helotiales</taxon>
        <taxon>Hyaloscyphaceae</taxon>
        <taxon>Hyaloscypha</taxon>
        <taxon>Hyaloscypha bicolor</taxon>
    </lineage>
</organism>
<keyword evidence="2 3" id="KW-0040">ANK repeat</keyword>
<feature type="compositionally biased region" description="Polar residues" evidence="4">
    <location>
        <begin position="289"/>
        <end position="303"/>
    </location>
</feature>
<dbReference type="OrthoDB" id="194358at2759"/>
<dbReference type="SUPFAM" id="SSF48403">
    <property type="entry name" value="Ankyrin repeat"/>
    <property type="match status" value="1"/>
</dbReference>
<dbReference type="PANTHER" id="PTHR24180:SF45">
    <property type="entry name" value="POLY [ADP-RIBOSE] POLYMERASE TANKYRASE"/>
    <property type="match status" value="1"/>
</dbReference>
<evidence type="ECO:0008006" key="7">
    <source>
        <dbReference type="Google" id="ProtNLM"/>
    </source>
</evidence>
<dbReference type="GeneID" id="36580676"/>
<evidence type="ECO:0000313" key="5">
    <source>
        <dbReference type="EMBL" id="PMD59733.1"/>
    </source>
</evidence>
<feature type="compositionally biased region" description="Polar residues" evidence="4">
    <location>
        <begin position="342"/>
        <end position="362"/>
    </location>
</feature>
<dbReference type="InterPro" id="IPR036770">
    <property type="entry name" value="Ankyrin_rpt-contain_sf"/>
</dbReference>
<sequence>MSNSKHKYDWDNYLPKMISLYLTGMSIPEIWRAIQDESTRFTPGQSIVYQKLRAEGYPTDKNQRARFLEAHELSRQAGFGVGASSSGHRPMHLASFPEQNNNDYNVALCPSTSNLYSSGPQQTPITSGTVDPSILEYLHTSNVPGDVGHSDSFRAQDESAFANISSGLEFVASSDTPPHWTAKLPVVQRQESFGVGPSTFLEETQSAQIAPNPSTDSTSFDTQEWFDNSTLSGYHEQDQYTYSWEQDPLDGYQDNDSSTTIKCQNVPRLLRLTEANGKVGEDGLGELASTPQHSSTDFETQPGFSPHSLSEGHDTSMSTAIGGDDVHMSTVADSSDLDPVASTIQTGTPNNHGFRNTPSPTDKYSLGERMFAWVSPKAKSGLMNMLKRDSGYASGRNSPLAPSVDDTRPDPSSLLEFKGLYRVPCKWLHQPKPIVTFYIPDSKAMERFKETPTCSQCLYSSVHNLSWSAQYLGLAVFKAELMLDTKYNIAALDKVGNSALHYAAAGGAGIEHFAALIQAGVNPWQINTAGQLFLHCLRPHIREIGSEGFDDNLVAMFHAGLIDLLNSFQPKGAFRWRDNEGRTVLDALASNIKDTEIRTQTFRHIRDAGYPLEVSSQYPTKKSSRAQSDKPSPTTDVNFIAKQDRQQKAHDILRHASMEPSYIDPDTGDNVLHALARLKPGGSLISKIQEFVLKDIDLNLHNRDRDCPLAAFVSERPFLGEHNDETGATMSKYLDALLWSDARHRIPNRINVNMRNREGVSALYYAAIRARPDSVRSLIEAGANVNVRQDVDGHKISILQATMNAKTQAVLNKNELNIKDFENVISYLEHENAVAEPSLYEERAVCENSVRVMPM</sequence>
<keyword evidence="6" id="KW-1185">Reference proteome</keyword>
<evidence type="ECO:0000256" key="3">
    <source>
        <dbReference type="PROSITE-ProRule" id="PRU00023"/>
    </source>
</evidence>
<feature type="region of interest" description="Disordered" evidence="4">
    <location>
        <begin position="616"/>
        <end position="636"/>
    </location>
</feature>
<dbReference type="EMBL" id="KZ613813">
    <property type="protein sequence ID" value="PMD59733.1"/>
    <property type="molecule type" value="Genomic_DNA"/>
</dbReference>
<evidence type="ECO:0000256" key="2">
    <source>
        <dbReference type="ARBA" id="ARBA00023043"/>
    </source>
</evidence>
<dbReference type="AlphaFoldDB" id="A0A2J6T9S7"/>
<dbReference type="SMART" id="SM00248">
    <property type="entry name" value="ANK"/>
    <property type="match status" value="2"/>
</dbReference>
<protein>
    <recommendedName>
        <fullName evidence="7">Ankyrin</fullName>
    </recommendedName>
</protein>
<dbReference type="Gene3D" id="1.25.40.20">
    <property type="entry name" value="Ankyrin repeat-containing domain"/>
    <property type="match status" value="2"/>
</dbReference>
<dbReference type="Pfam" id="PF00023">
    <property type="entry name" value="Ank"/>
    <property type="match status" value="1"/>
</dbReference>
<dbReference type="PROSITE" id="PS50297">
    <property type="entry name" value="ANK_REP_REGION"/>
    <property type="match status" value="1"/>
</dbReference>
<dbReference type="PROSITE" id="PS50088">
    <property type="entry name" value="ANK_REPEAT"/>
    <property type="match status" value="1"/>
</dbReference>
<proteinExistence type="predicted"/>
<dbReference type="RefSeq" id="XP_024736637.1">
    <property type="nucleotide sequence ID" value="XM_024872596.1"/>
</dbReference>
<name>A0A2J6T9S7_9HELO</name>
<evidence type="ECO:0000256" key="4">
    <source>
        <dbReference type="SAM" id="MobiDB-lite"/>
    </source>
</evidence>
<evidence type="ECO:0000313" key="6">
    <source>
        <dbReference type="Proteomes" id="UP000235371"/>
    </source>
</evidence>
<evidence type="ECO:0000256" key="1">
    <source>
        <dbReference type="ARBA" id="ARBA00022737"/>
    </source>
</evidence>